<feature type="transmembrane region" description="Helical" evidence="6">
    <location>
        <begin position="45"/>
        <end position="65"/>
    </location>
</feature>
<reference evidence="8" key="2">
    <citation type="submission" date="2015-01" db="EMBL/GenBank/DDBJ databases">
        <title>Evolutionary Origins and Diversification of the Mycorrhizal Mutualists.</title>
        <authorList>
            <consortium name="DOE Joint Genome Institute"/>
            <consortium name="Mycorrhizal Genomics Consortium"/>
            <person name="Kohler A."/>
            <person name="Kuo A."/>
            <person name="Nagy L.G."/>
            <person name="Floudas D."/>
            <person name="Copeland A."/>
            <person name="Barry K.W."/>
            <person name="Cichocki N."/>
            <person name="Veneault-Fourrey C."/>
            <person name="LaButti K."/>
            <person name="Lindquist E.A."/>
            <person name="Lipzen A."/>
            <person name="Lundell T."/>
            <person name="Morin E."/>
            <person name="Murat C."/>
            <person name="Riley R."/>
            <person name="Ohm R."/>
            <person name="Sun H."/>
            <person name="Tunlid A."/>
            <person name="Henrissat B."/>
            <person name="Grigoriev I.V."/>
            <person name="Hibbett D.S."/>
            <person name="Martin F."/>
        </authorList>
    </citation>
    <scope>NUCLEOTIDE SEQUENCE [LARGE SCALE GENOMIC DNA]</scope>
    <source>
        <strain evidence="8">Foug A</strain>
    </source>
</reference>
<organism evidence="7 8">
    <name type="scientific">Scleroderma citrinum Foug A</name>
    <dbReference type="NCBI Taxonomy" id="1036808"/>
    <lineage>
        <taxon>Eukaryota</taxon>
        <taxon>Fungi</taxon>
        <taxon>Dikarya</taxon>
        <taxon>Basidiomycota</taxon>
        <taxon>Agaricomycotina</taxon>
        <taxon>Agaricomycetes</taxon>
        <taxon>Agaricomycetidae</taxon>
        <taxon>Boletales</taxon>
        <taxon>Sclerodermatineae</taxon>
        <taxon>Sclerodermataceae</taxon>
        <taxon>Scleroderma</taxon>
    </lineage>
</organism>
<evidence type="ECO:0000256" key="6">
    <source>
        <dbReference type="SAM" id="Phobius"/>
    </source>
</evidence>
<feature type="transmembrane region" description="Helical" evidence="6">
    <location>
        <begin position="180"/>
        <end position="201"/>
    </location>
</feature>
<sequence length="316" mass="35044">MGNELGLRVAYIFGGASISTSLGYLVESSILATMDGKLGYAAWRWLFFIEGGLTCVIALVAFYMVPNFPSTRASWLTAEEQFLAQKRMKEDLREITDDSLKSSRASGLVDALTDLTVWWLAIALASLNISQSFITFFPTIVATMGYNPSITLLLCVPPQVLNIMISFFVSNHSDTTRERFWHFTASISMSLIGFTIAASTMNHTLRYISLFFMCSSIVSYIILTAWTNDSIPEPPKRAVVIALLNVAATIGDIVSAYLWPSSWGPSYSKSFFLCTLVSLGSLGMLWGLRTRFVRLNAKVKMNEFALGLPVGFRYIT</sequence>
<feature type="transmembrane region" description="Helical" evidence="6">
    <location>
        <begin position="117"/>
        <end position="137"/>
    </location>
</feature>
<evidence type="ECO:0000313" key="7">
    <source>
        <dbReference type="EMBL" id="KIM51089.1"/>
    </source>
</evidence>
<protein>
    <recommendedName>
        <fullName evidence="9">Major facilitator superfamily (MFS) profile domain-containing protein</fullName>
    </recommendedName>
</protein>
<dbReference type="AlphaFoldDB" id="A0A0C3D3X9"/>
<comment type="subcellular location">
    <subcellularLocation>
        <location evidence="1">Membrane</location>
        <topology evidence="1">Multi-pass membrane protein</topology>
    </subcellularLocation>
</comment>
<evidence type="ECO:0000256" key="5">
    <source>
        <dbReference type="ARBA" id="ARBA00023136"/>
    </source>
</evidence>
<dbReference type="InParanoid" id="A0A0C3D3X9"/>
<keyword evidence="4 6" id="KW-1133">Transmembrane helix</keyword>
<gene>
    <name evidence="7" type="ORF">SCLCIDRAFT_684534</name>
</gene>
<feature type="transmembrane region" description="Helical" evidence="6">
    <location>
        <begin position="149"/>
        <end position="168"/>
    </location>
</feature>
<dbReference type="GO" id="GO:0022857">
    <property type="term" value="F:transmembrane transporter activity"/>
    <property type="evidence" value="ECO:0007669"/>
    <property type="project" value="InterPro"/>
</dbReference>
<dbReference type="HOGENOM" id="CLU_001265_0_3_1"/>
<feature type="transmembrane region" description="Helical" evidence="6">
    <location>
        <begin position="238"/>
        <end position="258"/>
    </location>
</feature>
<evidence type="ECO:0000256" key="4">
    <source>
        <dbReference type="ARBA" id="ARBA00022989"/>
    </source>
</evidence>
<dbReference type="Proteomes" id="UP000053989">
    <property type="component" value="Unassembled WGS sequence"/>
</dbReference>
<dbReference type="Gene3D" id="1.20.1250.20">
    <property type="entry name" value="MFS general substrate transporter like domains"/>
    <property type="match status" value="1"/>
</dbReference>
<feature type="transmembrane region" description="Helical" evidence="6">
    <location>
        <begin position="207"/>
        <end position="226"/>
    </location>
</feature>
<dbReference type="EMBL" id="KN822287">
    <property type="protein sequence ID" value="KIM51089.1"/>
    <property type="molecule type" value="Genomic_DNA"/>
</dbReference>
<evidence type="ECO:0000256" key="2">
    <source>
        <dbReference type="ARBA" id="ARBA00022448"/>
    </source>
</evidence>
<evidence type="ECO:0000313" key="8">
    <source>
        <dbReference type="Proteomes" id="UP000053989"/>
    </source>
</evidence>
<evidence type="ECO:0000256" key="1">
    <source>
        <dbReference type="ARBA" id="ARBA00004141"/>
    </source>
</evidence>
<evidence type="ECO:0000256" key="3">
    <source>
        <dbReference type="ARBA" id="ARBA00022692"/>
    </source>
</evidence>
<keyword evidence="5 6" id="KW-0472">Membrane</keyword>
<feature type="transmembrane region" description="Helical" evidence="6">
    <location>
        <begin position="7"/>
        <end position="25"/>
    </location>
</feature>
<keyword evidence="2" id="KW-0813">Transport</keyword>
<dbReference type="InterPro" id="IPR036259">
    <property type="entry name" value="MFS_trans_sf"/>
</dbReference>
<dbReference type="OrthoDB" id="2985014at2759"/>
<dbReference type="STRING" id="1036808.A0A0C3D3X9"/>
<feature type="transmembrane region" description="Helical" evidence="6">
    <location>
        <begin position="270"/>
        <end position="288"/>
    </location>
</feature>
<reference evidence="7 8" key="1">
    <citation type="submission" date="2014-04" db="EMBL/GenBank/DDBJ databases">
        <authorList>
            <consortium name="DOE Joint Genome Institute"/>
            <person name="Kuo A."/>
            <person name="Kohler A."/>
            <person name="Nagy L.G."/>
            <person name="Floudas D."/>
            <person name="Copeland A."/>
            <person name="Barry K.W."/>
            <person name="Cichocki N."/>
            <person name="Veneault-Fourrey C."/>
            <person name="LaButti K."/>
            <person name="Lindquist E.A."/>
            <person name="Lipzen A."/>
            <person name="Lundell T."/>
            <person name="Morin E."/>
            <person name="Murat C."/>
            <person name="Sun H."/>
            <person name="Tunlid A."/>
            <person name="Henrissat B."/>
            <person name="Grigoriev I.V."/>
            <person name="Hibbett D.S."/>
            <person name="Martin F."/>
            <person name="Nordberg H.P."/>
            <person name="Cantor M.N."/>
            <person name="Hua S.X."/>
        </authorList>
    </citation>
    <scope>NUCLEOTIDE SEQUENCE [LARGE SCALE GENOMIC DNA]</scope>
    <source>
        <strain evidence="7 8">Foug A</strain>
    </source>
</reference>
<dbReference type="GO" id="GO:0016020">
    <property type="term" value="C:membrane"/>
    <property type="evidence" value="ECO:0007669"/>
    <property type="project" value="UniProtKB-SubCell"/>
</dbReference>
<keyword evidence="3 6" id="KW-0812">Transmembrane</keyword>
<dbReference type="PANTHER" id="PTHR43791">
    <property type="entry name" value="PERMEASE-RELATED"/>
    <property type="match status" value="1"/>
</dbReference>
<dbReference type="SUPFAM" id="SSF103473">
    <property type="entry name" value="MFS general substrate transporter"/>
    <property type="match status" value="1"/>
</dbReference>
<dbReference type="InterPro" id="IPR011701">
    <property type="entry name" value="MFS"/>
</dbReference>
<accession>A0A0C3D3X9</accession>
<keyword evidence="8" id="KW-1185">Reference proteome</keyword>
<proteinExistence type="predicted"/>
<evidence type="ECO:0008006" key="9">
    <source>
        <dbReference type="Google" id="ProtNLM"/>
    </source>
</evidence>
<name>A0A0C3D3X9_9AGAM</name>
<dbReference type="Pfam" id="PF07690">
    <property type="entry name" value="MFS_1"/>
    <property type="match status" value="1"/>
</dbReference>
<dbReference type="PANTHER" id="PTHR43791:SF6">
    <property type="entry name" value="TRANSPORTER, PUTATIVE (AFU_ORTHOLOGUE AFUA_1G16690)-RELATED"/>
    <property type="match status" value="1"/>
</dbReference>